<dbReference type="PROSITE" id="PS00163">
    <property type="entry name" value="FUMARATE_LYASES"/>
    <property type="match status" value="1"/>
</dbReference>
<dbReference type="EMBL" id="MEWV01000005">
    <property type="protein sequence ID" value="OGC88916.1"/>
    <property type="molecule type" value="Genomic_DNA"/>
</dbReference>
<dbReference type="PANTHER" id="PTHR43172">
    <property type="entry name" value="ADENYLOSUCCINATE LYASE"/>
    <property type="match status" value="1"/>
</dbReference>
<proteinExistence type="predicted"/>
<dbReference type="InterPro" id="IPR000362">
    <property type="entry name" value="Fumarate_lyase_fam"/>
</dbReference>
<organism evidence="3 4">
    <name type="scientific">Candidatus Adlerbacteria bacterium RIFCSPHIGHO2_02_FULL_54_18</name>
    <dbReference type="NCBI Taxonomy" id="1797241"/>
    <lineage>
        <taxon>Bacteria</taxon>
        <taxon>Candidatus Adleribacteriota</taxon>
    </lineage>
</organism>
<dbReference type="InterPro" id="IPR008948">
    <property type="entry name" value="L-Aspartase-like"/>
</dbReference>
<dbReference type="CDD" id="cd01595">
    <property type="entry name" value="Adenylsuccinate_lyase_like"/>
    <property type="match status" value="1"/>
</dbReference>
<dbReference type="InterPro" id="IPR020557">
    <property type="entry name" value="Fumarate_lyase_CS"/>
</dbReference>
<dbReference type="PRINTS" id="PR00149">
    <property type="entry name" value="FUMRATELYASE"/>
</dbReference>
<evidence type="ECO:0000313" key="3">
    <source>
        <dbReference type="EMBL" id="OGC88916.1"/>
    </source>
</evidence>
<evidence type="ECO:0000259" key="2">
    <source>
        <dbReference type="Pfam" id="PF00206"/>
    </source>
</evidence>
<keyword evidence="1" id="KW-0456">Lyase</keyword>
<dbReference type="Gene3D" id="1.20.200.10">
    <property type="entry name" value="Fumarase/aspartase (Central domain)"/>
    <property type="match status" value="1"/>
</dbReference>
<dbReference type="InterPro" id="IPR024083">
    <property type="entry name" value="Fumarase/histidase_N"/>
</dbReference>
<dbReference type="Pfam" id="PF00206">
    <property type="entry name" value="Lyase_1"/>
    <property type="match status" value="1"/>
</dbReference>
<dbReference type="InterPro" id="IPR022761">
    <property type="entry name" value="Fumarate_lyase_N"/>
</dbReference>
<dbReference type="SUPFAM" id="SSF48557">
    <property type="entry name" value="L-aspartase-like"/>
    <property type="match status" value="1"/>
</dbReference>
<sequence>MREGFEELFVKGFELSIRTLFLFLNNVGLQRTIFGPHPEERKHMANLAMPGNPRYQPKDLVGFFGHDNLARGLVEVELAALDTLVEAGVIKDGERRLLTPEIEQKLLAITTTEMDKMEREVTRHDIRALVRLMQEILPEPLRRWVHVPLTSYDVIDTARALQFARAHKYVVRGKIAQVIRSLQEQALQHINQVQIGRTHGQHALPITVGFWFATILSRVLFNAAEMERYANGLVGKISGAVGAYNAQVGLGINGRNGIVFEDRVLERLGLKAAPVSTQILPPEPLAYYLFSALCLSASLGQLGRDARHLMRSEIAELAEPFAKGQVGSSTMAHKRNPLNFENVEGTWLKNKNEFGKVLDTMISEHQRDLVGSSVSRDFPTLVVNLTAQLDVLLRQDKEDPRPFLTRLRVSEEACKRNLSMQGDVILAEPLYLALQTHGYAGDAHEVINHRAMPLVSPDRTLVQAVEFLAKEDAELRTAWENIPRVLHHLFREPSSYTGNAQNKAREICEWADAYLAGQ</sequence>
<dbReference type="GO" id="GO:0004018">
    <property type="term" value="F:N6-(1,2-dicarboxyethyl)AMP AMP-lyase (fumarate-forming) activity"/>
    <property type="evidence" value="ECO:0007669"/>
    <property type="project" value="TreeGrafter"/>
</dbReference>
<dbReference type="PANTHER" id="PTHR43172:SF1">
    <property type="entry name" value="ADENYLOSUCCINATE LYASE"/>
    <property type="match status" value="1"/>
</dbReference>
<dbReference type="AlphaFoldDB" id="A0A1F4Y564"/>
<comment type="caution">
    <text evidence="3">The sequence shown here is derived from an EMBL/GenBank/DDBJ whole genome shotgun (WGS) entry which is preliminary data.</text>
</comment>
<accession>A0A1F4Y564</accession>
<dbReference type="GO" id="GO:0070626">
    <property type="term" value="F:(S)-2-(5-amino-1-(5-phospho-D-ribosyl)imidazole-4-carboxamido) succinate lyase (fumarate-forming) activity"/>
    <property type="evidence" value="ECO:0007669"/>
    <property type="project" value="TreeGrafter"/>
</dbReference>
<dbReference type="GO" id="GO:0005829">
    <property type="term" value="C:cytosol"/>
    <property type="evidence" value="ECO:0007669"/>
    <property type="project" value="TreeGrafter"/>
</dbReference>
<evidence type="ECO:0000313" key="4">
    <source>
        <dbReference type="Proteomes" id="UP000178720"/>
    </source>
</evidence>
<gene>
    <name evidence="3" type="ORF">A3D70_01415</name>
</gene>
<dbReference type="Gene3D" id="1.10.275.10">
    <property type="entry name" value="Fumarase/aspartase (N-terminal domain)"/>
    <property type="match status" value="1"/>
</dbReference>
<reference evidence="3 4" key="1">
    <citation type="journal article" date="2016" name="Nat. Commun.">
        <title>Thousands of microbial genomes shed light on interconnected biogeochemical processes in an aquifer system.</title>
        <authorList>
            <person name="Anantharaman K."/>
            <person name="Brown C.T."/>
            <person name="Hug L.A."/>
            <person name="Sharon I."/>
            <person name="Castelle C.J."/>
            <person name="Probst A.J."/>
            <person name="Thomas B.C."/>
            <person name="Singh A."/>
            <person name="Wilkins M.J."/>
            <person name="Karaoz U."/>
            <person name="Brodie E.L."/>
            <person name="Williams K.H."/>
            <person name="Hubbard S.S."/>
            <person name="Banfield J.F."/>
        </authorList>
    </citation>
    <scope>NUCLEOTIDE SEQUENCE [LARGE SCALE GENOMIC DNA]</scope>
</reference>
<name>A0A1F4Y564_9BACT</name>
<dbReference type="Proteomes" id="UP000178720">
    <property type="component" value="Unassembled WGS sequence"/>
</dbReference>
<evidence type="ECO:0000256" key="1">
    <source>
        <dbReference type="ARBA" id="ARBA00023239"/>
    </source>
</evidence>
<dbReference type="GO" id="GO:0044208">
    <property type="term" value="P:'de novo' AMP biosynthetic process"/>
    <property type="evidence" value="ECO:0007669"/>
    <property type="project" value="TreeGrafter"/>
</dbReference>
<protein>
    <recommendedName>
        <fullName evidence="2">Fumarate lyase N-terminal domain-containing protein</fullName>
    </recommendedName>
</protein>
<feature type="domain" description="Fumarate lyase N-terminal" evidence="2">
    <location>
        <begin position="120"/>
        <end position="345"/>
    </location>
</feature>